<keyword evidence="7" id="KW-0807">Transducer</keyword>
<organism evidence="10 11">
    <name type="scientific">Octopus sinensis</name>
    <name type="common">East Asian common octopus</name>
    <dbReference type="NCBI Taxonomy" id="2607531"/>
    <lineage>
        <taxon>Eukaryota</taxon>
        <taxon>Metazoa</taxon>
        <taxon>Spiralia</taxon>
        <taxon>Lophotrochozoa</taxon>
        <taxon>Mollusca</taxon>
        <taxon>Cephalopoda</taxon>
        <taxon>Coleoidea</taxon>
        <taxon>Octopodiformes</taxon>
        <taxon>Octopoda</taxon>
        <taxon>Incirrata</taxon>
        <taxon>Octopodidae</taxon>
        <taxon>Octopus</taxon>
    </lineage>
</organism>
<reference evidence="11" key="1">
    <citation type="submission" date="2025-08" db="UniProtKB">
        <authorList>
            <consortium name="RefSeq"/>
        </authorList>
    </citation>
    <scope>IDENTIFICATION</scope>
</reference>
<feature type="domain" description="G-protein coupled receptors family 1 profile" evidence="9">
    <location>
        <begin position="34"/>
        <end position="289"/>
    </location>
</feature>
<protein>
    <submittedName>
        <fullName evidence="11">C-C chemokine receptor type 1-like</fullName>
    </submittedName>
</protein>
<gene>
    <name evidence="11" type="primary">LOC115221542</name>
</gene>
<dbReference type="Pfam" id="PF00001">
    <property type="entry name" value="7tm_1"/>
    <property type="match status" value="1"/>
</dbReference>
<dbReference type="InterPro" id="IPR000276">
    <property type="entry name" value="GPCR_Rhodpsn"/>
</dbReference>
<evidence type="ECO:0000256" key="2">
    <source>
        <dbReference type="ARBA" id="ARBA00022692"/>
    </source>
</evidence>
<keyword evidence="4" id="KW-0297">G-protein coupled receptor</keyword>
<dbReference type="InterPro" id="IPR017452">
    <property type="entry name" value="GPCR_Rhodpsn_7TM"/>
</dbReference>
<sequence length="357" mass="40985">MANDTDALLDFYRKTRNFMWVYVAIPLICFGIIGNILSIIILLRPRMRAMQVFVYLITLVSNDLVVLFSDAIPKVVFIMTGIIHNSEHIFLCKFFSYLSQTSVLYASWLTVLITSERMVCVSFPIWSSINLKIKLKIIAMVTTFLFISCLTASNLYYRTLIPRPFSNAKICVTTGPEDYAVFYELIYGVFFSFLPAVLLVIFSSVIISKLRNRFLVKDSQQKKANQSQASNDAIRILFLINLVYFLIVLPYGIMVFVVRFNPGNRVMMIALSVTDVLYYISNSINFVLYSASGPTFRKELRSFCRGEESLTTERTQSNRFSSVNETTFSKRKRKDSISIVSLTSVREFDQISVRRNT</sequence>
<evidence type="ECO:0000256" key="3">
    <source>
        <dbReference type="ARBA" id="ARBA00022989"/>
    </source>
</evidence>
<dbReference type="GO" id="GO:0004930">
    <property type="term" value="F:G protein-coupled receptor activity"/>
    <property type="evidence" value="ECO:0007669"/>
    <property type="project" value="UniProtKB-KW"/>
</dbReference>
<feature type="transmembrane region" description="Helical" evidence="8">
    <location>
        <begin position="185"/>
        <end position="207"/>
    </location>
</feature>
<evidence type="ECO:0000259" key="9">
    <source>
        <dbReference type="PROSITE" id="PS50262"/>
    </source>
</evidence>
<evidence type="ECO:0000256" key="5">
    <source>
        <dbReference type="ARBA" id="ARBA00023136"/>
    </source>
</evidence>
<accession>A0A6P7T9I3</accession>
<dbReference type="Proteomes" id="UP000515154">
    <property type="component" value="Linkage group LG18"/>
</dbReference>
<proteinExistence type="predicted"/>
<dbReference type="GO" id="GO:0005886">
    <property type="term" value="C:plasma membrane"/>
    <property type="evidence" value="ECO:0007669"/>
    <property type="project" value="TreeGrafter"/>
</dbReference>
<evidence type="ECO:0000313" key="11">
    <source>
        <dbReference type="RefSeq" id="XP_029647603.1"/>
    </source>
</evidence>
<dbReference type="PROSITE" id="PS50262">
    <property type="entry name" value="G_PROTEIN_RECEP_F1_2"/>
    <property type="match status" value="1"/>
</dbReference>
<keyword evidence="5 8" id="KW-0472">Membrane</keyword>
<evidence type="ECO:0000256" key="1">
    <source>
        <dbReference type="ARBA" id="ARBA00004141"/>
    </source>
</evidence>
<evidence type="ECO:0000256" key="7">
    <source>
        <dbReference type="ARBA" id="ARBA00023224"/>
    </source>
</evidence>
<dbReference type="AlphaFoldDB" id="A0A6P7T9I3"/>
<keyword evidence="6" id="KW-0675">Receptor</keyword>
<dbReference type="KEGG" id="osn:115221542"/>
<keyword evidence="10" id="KW-1185">Reference proteome</keyword>
<dbReference type="Gene3D" id="1.20.1070.10">
    <property type="entry name" value="Rhodopsin 7-helix transmembrane proteins"/>
    <property type="match status" value="1"/>
</dbReference>
<evidence type="ECO:0000256" key="8">
    <source>
        <dbReference type="SAM" id="Phobius"/>
    </source>
</evidence>
<keyword evidence="2 8" id="KW-0812">Transmembrane</keyword>
<dbReference type="RefSeq" id="XP_029647603.1">
    <property type="nucleotide sequence ID" value="XM_029791743.2"/>
</dbReference>
<feature type="transmembrane region" description="Helical" evidence="8">
    <location>
        <begin position="20"/>
        <end position="43"/>
    </location>
</feature>
<comment type="subcellular location">
    <subcellularLocation>
        <location evidence="1">Membrane</location>
        <topology evidence="1">Multi-pass membrane protein</topology>
    </subcellularLocation>
</comment>
<feature type="transmembrane region" description="Helical" evidence="8">
    <location>
        <begin position="266"/>
        <end position="291"/>
    </location>
</feature>
<evidence type="ECO:0000256" key="6">
    <source>
        <dbReference type="ARBA" id="ARBA00023170"/>
    </source>
</evidence>
<evidence type="ECO:0000313" key="10">
    <source>
        <dbReference type="Proteomes" id="UP000515154"/>
    </source>
</evidence>
<feature type="transmembrane region" description="Helical" evidence="8">
    <location>
        <begin position="236"/>
        <end position="260"/>
    </location>
</feature>
<dbReference type="PANTHER" id="PTHR24243">
    <property type="entry name" value="G-PROTEIN COUPLED RECEPTOR"/>
    <property type="match status" value="1"/>
</dbReference>
<evidence type="ECO:0000256" key="4">
    <source>
        <dbReference type="ARBA" id="ARBA00023040"/>
    </source>
</evidence>
<dbReference type="PANTHER" id="PTHR24243:SF230">
    <property type="entry name" value="G-PROTEIN COUPLED RECEPTORS FAMILY 1 PROFILE DOMAIN-CONTAINING PROTEIN"/>
    <property type="match status" value="1"/>
</dbReference>
<feature type="transmembrane region" description="Helical" evidence="8">
    <location>
        <begin position="137"/>
        <end position="157"/>
    </location>
</feature>
<name>A0A6P7T9I3_9MOLL</name>
<dbReference type="SUPFAM" id="SSF81321">
    <property type="entry name" value="Family A G protein-coupled receptor-like"/>
    <property type="match status" value="1"/>
</dbReference>
<dbReference type="PRINTS" id="PR00237">
    <property type="entry name" value="GPCRRHODOPSN"/>
</dbReference>
<keyword evidence="3 8" id="KW-1133">Transmembrane helix</keyword>